<dbReference type="Proteomes" id="UP000027178">
    <property type="component" value="Unassembled WGS sequence"/>
</dbReference>
<dbReference type="RefSeq" id="WP_051653455.1">
    <property type="nucleotide sequence ID" value="NZ_KK853997.1"/>
</dbReference>
<evidence type="ECO:0000313" key="3">
    <source>
        <dbReference type="Proteomes" id="UP000027178"/>
    </source>
</evidence>
<proteinExistence type="predicted"/>
<organism evidence="2 3">
    <name type="scientific">Kitasatospora cheerisanensis KCTC 2395</name>
    <dbReference type="NCBI Taxonomy" id="1348663"/>
    <lineage>
        <taxon>Bacteria</taxon>
        <taxon>Bacillati</taxon>
        <taxon>Actinomycetota</taxon>
        <taxon>Actinomycetes</taxon>
        <taxon>Kitasatosporales</taxon>
        <taxon>Streptomycetaceae</taxon>
        <taxon>Kitasatospora</taxon>
    </lineage>
</organism>
<keyword evidence="3" id="KW-1185">Reference proteome</keyword>
<dbReference type="HOGENOM" id="CLU_2954421_0_0_11"/>
<accession>A0A066YXZ0</accession>
<dbReference type="PATRIC" id="fig|1348663.4.peg.5333"/>
<sequence>MQRRFQTDAGRIDGFVTASWLALNIAAATLLGIAAHQAETTATVSPPVAELPDSVPADV</sequence>
<comment type="caution">
    <text evidence="2">The sequence shown here is derived from an EMBL/GenBank/DDBJ whole genome shotgun (WGS) entry which is preliminary data.</text>
</comment>
<keyword evidence="1" id="KW-0472">Membrane</keyword>
<gene>
    <name evidence="2" type="ORF">KCH_55100</name>
</gene>
<name>A0A066YXZ0_9ACTN</name>
<evidence type="ECO:0000313" key="2">
    <source>
        <dbReference type="EMBL" id="KDN82775.1"/>
    </source>
</evidence>
<keyword evidence="1" id="KW-1133">Transmembrane helix</keyword>
<keyword evidence="1" id="KW-0812">Transmembrane</keyword>
<dbReference type="AlphaFoldDB" id="A0A066YXZ0"/>
<evidence type="ECO:0000256" key="1">
    <source>
        <dbReference type="SAM" id="Phobius"/>
    </source>
</evidence>
<feature type="transmembrane region" description="Helical" evidence="1">
    <location>
        <begin position="12"/>
        <end position="35"/>
    </location>
</feature>
<protein>
    <submittedName>
        <fullName evidence="2">Uncharacterized protein</fullName>
    </submittedName>
</protein>
<dbReference type="EMBL" id="JNBY01000103">
    <property type="protein sequence ID" value="KDN82775.1"/>
    <property type="molecule type" value="Genomic_DNA"/>
</dbReference>
<reference evidence="2 3" key="1">
    <citation type="submission" date="2014-05" db="EMBL/GenBank/DDBJ databases">
        <title>Draft Genome Sequence of Kitasatospora cheerisanensis KCTC 2395.</title>
        <authorList>
            <person name="Nam D.H."/>
        </authorList>
    </citation>
    <scope>NUCLEOTIDE SEQUENCE [LARGE SCALE GENOMIC DNA]</scope>
    <source>
        <strain evidence="2 3">KCTC 2395</strain>
    </source>
</reference>